<name>A0ABU5S749_9BACT</name>
<keyword evidence="1" id="KW-1133">Transmembrane helix</keyword>
<dbReference type="EMBL" id="JAYGIL010000019">
    <property type="protein sequence ID" value="MEA5404270.1"/>
    <property type="molecule type" value="Genomic_DNA"/>
</dbReference>
<evidence type="ECO:0000313" key="3">
    <source>
        <dbReference type="Proteomes" id="UP001303899"/>
    </source>
</evidence>
<evidence type="ECO:0000313" key="2">
    <source>
        <dbReference type="EMBL" id="MEA5404270.1"/>
    </source>
</evidence>
<evidence type="ECO:0000256" key="1">
    <source>
        <dbReference type="SAM" id="Phobius"/>
    </source>
</evidence>
<comment type="caution">
    <text evidence="2">The sequence shown here is derived from an EMBL/GenBank/DDBJ whole genome shotgun (WGS) entry which is preliminary data.</text>
</comment>
<proteinExistence type="predicted"/>
<accession>A0ABU5S749</accession>
<keyword evidence="1" id="KW-0472">Membrane</keyword>
<dbReference type="Proteomes" id="UP001303899">
    <property type="component" value="Unassembled WGS sequence"/>
</dbReference>
<gene>
    <name evidence="2" type="ORF">VB776_15165</name>
</gene>
<organism evidence="2 3">
    <name type="scientific">Arcicella gelida</name>
    <dbReference type="NCBI Taxonomy" id="2984195"/>
    <lineage>
        <taxon>Bacteria</taxon>
        <taxon>Pseudomonadati</taxon>
        <taxon>Bacteroidota</taxon>
        <taxon>Cytophagia</taxon>
        <taxon>Cytophagales</taxon>
        <taxon>Flectobacillaceae</taxon>
        <taxon>Arcicella</taxon>
    </lineage>
</organism>
<reference evidence="2 3" key="1">
    <citation type="submission" date="2023-12" db="EMBL/GenBank/DDBJ databases">
        <title>Novel species of the genus Arcicella isolated from rivers.</title>
        <authorList>
            <person name="Lu H."/>
        </authorList>
    </citation>
    <scope>NUCLEOTIDE SEQUENCE [LARGE SCALE GENOMIC DNA]</scope>
    <source>
        <strain evidence="2 3">DC2W</strain>
    </source>
</reference>
<keyword evidence="1" id="KW-0812">Transmembrane</keyword>
<sequence>MENNQEHKLDNFFKKSLENQSFPPPENLWESIAAETIGKESKGINPLAKYAVSSLVLLIIMGLGYWLLKGNTTDEIVSKKMSSEVMSSDLVTDVVSRQPSNVNELKNHQTVGQTTSNILDITENSNMSKINTKRKSNVSSQASIDKQATQNSKPIVENVIITDEGNHGAVLLTENKILEVNLSKILSKHTVFNDLSNKNQQLLKEKIRPLEVFEEDLPEESPRKTGSKLSLKHPIVSFDYGVSSNTWKFKSENSLVYNVIYPEKSSSTFLKANVAWNLTAKSRLGISAAYHIYNLGKPYYNIPIWSSYWAAPSVYLNTKNGEQYYSAILPLGTVNIPAERFAEVVKLTPDTIYSVRSMLMTQDHRMTTFTLGITSQNDILNLQSKKNKHLNLKIYGIADFTFQRQISYRYIAKDVISSIFWTGGTINNNEKEISYDSKHLENGSNFIFGARVGLGLGWKFTPKLGLHLEGTTQNSFNSWVKNQEVNTYLRNNGINVGINLSL</sequence>
<feature type="transmembrane region" description="Helical" evidence="1">
    <location>
        <begin position="47"/>
        <end position="68"/>
    </location>
</feature>
<protein>
    <recommendedName>
        <fullName evidence="4">Outer membrane protein beta-barrel domain-containing protein</fullName>
    </recommendedName>
</protein>
<evidence type="ECO:0008006" key="4">
    <source>
        <dbReference type="Google" id="ProtNLM"/>
    </source>
</evidence>
<dbReference type="RefSeq" id="WP_323697587.1">
    <property type="nucleotide sequence ID" value="NZ_JAYGIL010000019.1"/>
</dbReference>
<keyword evidence="3" id="KW-1185">Reference proteome</keyword>